<feature type="domain" description="Alpha/beta hydrolase fold-3" evidence="3">
    <location>
        <begin position="278"/>
        <end position="478"/>
    </location>
</feature>
<accession>A0ABW7Z709</accession>
<evidence type="ECO:0000256" key="1">
    <source>
        <dbReference type="ARBA" id="ARBA00022801"/>
    </source>
</evidence>
<dbReference type="InterPro" id="IPR050300">
    <property type="entry name" value="GDXG_lipolytic_enzyme"/>
</dbReference>
<dbReference type="Proteomes" id="UP001612741">
    <property type="component" value="Unassembled WGS sequence"/>
</dbReference>
<feature type="transmembrane region" description="Helical" evidence="2">
    <location>
        <begin position="66"/>
        <end position="85"/>
    </location>
</feature>
<sequence>MTERYLRGLGLLLLAAALVLLRFPETLLDPPSYAGAPARGGLTILLLASGAVLVVLARRLDGGRRIATAAGVCWGAGALGVAWDITVVSWVSYAAAAIAAPALLAAWTVIIVRSSARGRALGLLGAAGLLLVAVRSAVWALNVLLPPDRGFYLTSAILTVAALLAFPLWAAWLMRGKPLAWVLAPVLIAVSLGLAPAPRGQGAPAVPSAAGSLFYLMTMAVPGLVPMPADLTELAADRRRDQITPPGLPPGTTMRKADADGVPAERICASGATTRQMILYLPGGGFIEPAGNGPRHFAAALSRETGACVLLTHYRLAPEHPYPAALRDSLRAYHWLLRQGASRLAVVGDSAGGNLTLATALSLRGSGTAQPSALVSVSGITDLSMTGPTFRTLTDRDPVLTPGTRKLTFDSYTRGGTADLRDPLLSPLHADLAGLPPTLLMVGSQEVLLSDATRLGDRLRQAGVPGETQVWPGMVHAWPLVVEEAPESAMAIGQIAGFVSRSWSTLR</sequence>
<dbReference type="PANTHER" id="PTHR48081">
    <property type="entry name" value="AB HYDROLASE SUPERFAMILY PROTEIN C4A8.06C"/>
    <property type="match status" value="1"/>
</dbReference>
<keyword evidence="2" id="KW-1133">Transmembrane helix</keyword>
<keyword evidence="2" id="KW-0812">Transmembrane</keyword>
<dbReference type="SUPFAM" id="SSF53474">
    <property type="entry name" value="alpha/beta-Hydrolases"/>
    <property type="match status" value="1"/>
</dbReference>
<dbReference type="Gene3D" id="3.40.50.1820">
    <property type="entry name" value="alpha/beta hydrolase"/>
    <property type="match status" value="1"/>
</dbReference>
<dbReference type="EMBL" id="JBITGY010000013">
    <property type="protein sequence ID" value="MFI6503816.1"/>
    <property type="molecule type" value="Genomic_DNA"/>
</dbReference>
<evidence type="ECO:0000313" key="4">
    <source>
        <dbReference type="EMBL" id="MFI6503816.1"/>
    </source>
</evidence>
<evidence type="ECO:0000256" key="2">
    <source>
        <dbReference type="SAM" id="Phobius"/>
    </source>
</evidence>
<feature type="transmembrane region" description="Helical" evidence="2">
    <location>
        <begin position="40"/>
        <end position="57"/>
    </location>
</feature>
<dbReference type="GO" id="GO:0016787">
    <property type="term" value="F:hydrolase activity"/>
    <property type="evidence" value="ECO:0007669"/>
    <property type="project" value="UniProtKB-KW"/>
</dbReference>
<feature type="transmembrane region" description="Helical" evidence="2">
    <location>
        <begin position="151"/>
        <end position="172"/>
    </location>
</feature>
<reference evidence="4 5" key="1">
    <citation type="submission" date="2024-10" db="EMBL/GenBank/DDBJ databases">
        <title>The Natural Products Discovery Center: Release of the First 8490 Sequenced Strains for Exploring Actinobacteria Biosynthetic Diversity.</title>
        <authorList>
            <person name="Kalkreuter E."/>
            <person name="Kautsar S.A."/>
            <person name="Yang D."/>
            <person name="Bader C.D."/>
            <person name="Teijaro C.N."/>
            <person name="Fluegel L."/>
            <person name="Davis C.M."/>
            <person name="Simpson J.R."/>
            <person name="Lauterbach L."/>
            <person name="Steele A.D."/>
            <person name="Gui C."/>
            <person name="Meng S."/>
            <person name="Li G."/>
            <person name="Viehrig K."/>
            <person name="Ye F."/>
            <person name="Su P."/>
            <person name="Kiefer A.F."/>
            <person name="Nichols A."/>
            <person name="Cepeda A.J."/>
            <person name="Yan W."/>
            <person name="Fan B."/>
            <person name="Jiang Y."/>
            <person name="Adhikari A."/>
            <person name="Zheng C.-J."/>
            <person name="Schuster L."/>
            <person name="Cowan T.M."/>
            <person name="Smanski M.J."/>
            <person name="Chevrette M.G."/>
            <person name="De Carvalho L.P.S."/>
            <person name="Shen B."/>
        </authorList>
    </citation>
    <scope>NUCLEOTIDE SEQUENCE [LARGE SCALE GENOMIC DNA]</scope>
    <source>
        <strain evidence="4 5">NPDC050545</strain>
    </source>
</reference>
<keyword evidence="1 4" id="KW-0378">Hydrolase</keyword>
<dbReference type="RefSeq" id="WP_397089584.1">
    <property type="nucleotide sequence ID" value="NZ_JBITGY010000013.1"/>
</dbReference>
<proteinExistence type="predicted"/>
<dbReference type="Pfam" id="PF07859">
    <property type="entry name" value="Abhydrolase_3"/>
    <property type="match status" value="1"/>
</dbReference>
<feature type="transmembrane region" description="Helical" evidence="2">
    <location>
        <begin position="124"/>
        <end position="145"/>
    </location>
</feature>
<dbReference type="InterPro" id="IPR029058">
    <property type="entry name" value="AB_hydrolase_fold"/>
</dbReference>
<evidence type="ECO:0000259" key="3">
    <source>
        <dbReference type="Pfam" id="PF07859"/>
    </source>
</evidence>
<keyword evidence="2" id="KW-0472">Membrane</keyword>
<feature type="transmembrane region" description="Helical" evidence="2">
    <location>
        <begin position="91"/>
        <end position="112"/>
    </location>
</feature>
<protein>
    <submittedName>
        <fullName evidence="4">Alpha/beta hydrolase fold domain-containing protein</fullName>
    </submittedName>
</protein>
<dbReference type="InterPro" id="IPR013094">
    <property type="entry name" value="AB_hydrolase_3"/>
</dbReference>
<name>A0ABW7Z709_9ACTN</name>
<comment type="caution">
    <text evidence="4">The sequence shown here is derived from an EMBL/GenBank/DDBJ whole genome shotgun (WGS) entry which is preliminary data.</text>
</comment>
<feature type="transmembrane region" description="Helical" evidence="2">
    <location>
        <begin position="179"/>
        <end position="197"/>
    </location>
</feature>
<gene>
    <name evidence="4" type="ORF">ACIBG2_40970</name>
</gene>
<organism evidence="4 5">
    <name type="scientific">Nonomuraea typhae</name>
    <dbReference type="NCBI Taxonomy" id="2603600"/>
    <lineage>
        <taxon>Bacteria</taxon>
        <taxon>Bacillati</taxon>
        <taxon>Actinomycetota</taxon>
        <taxon>Actinomycetes</taxon>
        <taxon>Streptosporangiales</taxon>
        <taxon>Streptosporangiaceae</taxon>
        <taxon>Nonomuraea</taxon>
    </lineage>
</organism>
<evidence type="ECO:0000313" key="5">
    <source>
        <dbReference type="Proteomes" id="UP001612741"/>
    </source>
</evidence>
<keyword evidence="5" id="KW-1185">Reference proteome</keyword>
<dbReference type="PANTHER" id="PTHR48081:SF8">
    <property type="entry name" value="ALPHA_BETA HYDROLASE FOLD-3 DOMAIN-CONTAINING PROTEIN-RELATED"/>
    <property type="match status" value="1"/>
</dbReference>